<dbReference type="AlphaFoldDB" id="A0A1E3L8V7"/>
<reference evidence="1 2" key="1">
    <citation type="submission" date="2016-08" db="EMBL/GenBank/DDBJ databases">
        <title>Genome sequencing of Paenibacillus sp. TI45-13ar, isolated from Korean traditional nuruk.</title>
        <authorList>
            <person name="Kim S.-J."/>
        </authorList>
    </citation>
    <scope>NUCLEOTIDE SEQUENCE [LARGE SCALE GENOMIC DNA]</scope>
    <source>
        <strain evidence="1 2">TI45-13ar</strain>
    </source>
</reference>
<dbReference type="RefSeq" id="WP_069326823.1">
    <property type="nucleotide sequence ID" value="NZ_MDER01000031.1"/>
</dbReference>
<dbReference type="EMBL" id="MDER01000031">
    <property type="protein sequence ID" value="ODP29400.1"/>
    <property type="molecule type" value="Genomic_DNA"/>
</dbReference>
<organism evidence="1 2">
    <name type="scientific">Paenibacillus nuruki</name>
    <dbReference type="NCBI Taxonomy" id="1886670"/>
    <lineage>
        <taxon>Bacteria</taxon>
        <taxon>Bacillati</taxon>
        <taxon>Bacillota</taxon>
        <taxon>Bacilli</taxon>
        <taxon>Bacillales</taxon>
        <taxon>Paenibacillaceae</taxon>
        <taxon>Paenibacillus</taxon>
    </lineage>
</organism>
<dbReference type="Gene3D" id="2.60.120.200">
    <property type="match status" value="1"/>
</dbReference>
<sequence length="213" mass="24890">MSQLLENFQGKAMDERLQWHCPPEEWEVSSEKQVLTFKPLAKTDFWQKTHYGFRVDNGHFLFAEMTGDMIMTTKVRTYPVHQYDQAGLMIRFSEHCWLKTSVEFETDGHAKLGAVVTNNGYSDWSTQNFVAGETELLFRIRREAGDYTIEYAEQEQDDASELKWNQIRIAHLFDDQNDQTPFQCGVYACSPQGDGCHVEFEYLHIEPLQKENK</sequence>
<protein>
    <submittedName>
        <fullName evidence="1">Regulation of enolase protein</fullName>
    </submittedName>
</protein>
<keyword evidence="2" id="KW-1185">Reference proteome</keyword>
<dbReference type="Proteomes" id="UP000094578">
    <property type="component" value="Unassembled WGS sequence"/>
</dbReference>
<dbReference type="PANTHER" id="PTHR35332:SF2">
    <property type="entry name" value="REGULATION OF ENOLASE PROTEIN 1"/>
    <property type="match status" value="1"/>
</dbReference>
<dbReference type="STRING" id="1886670.PTI45_01409"/>
<dbReference type="SUPFAM" id="SSF49899">
    <property type="entry name" value="Concanavalin A-like lectins/glucanases"/>
    <property type="match status" value="1"/>
</dbReference>
<dbReference type="Pfam" id="PF07081">
    <property type="entry name" value="DUF1349"/>
    <property type="match status" value="1"/>
</dbReference>
<dbReference type="InterPro" id="IPR013320">
    <property type="entry name" value="ConA-like_dom_sf"/>
</dbReference>
<accession>A0A1E3L8V7</accession>
<dbReference type="InterPro" id="IPR015987">
    <property type="entry name" value="UCP022704"/>
</dbReference>
<gene>
    <name evidence="1" type="ORF">PTI45_01409</name>
</gene>
<dbReference type="PIRSF" id="PIRSF022704">
    <property type="entry name" value="UCP022704"/>
    <property type="match status" value="1"/>
</dbReference>
<evidence type="ECO:0000313" key="1">
    <source>
        <dbReference type="EMBL" id="ODP29400.1"/>
    </source>
</evidence>
<name>A0A1E3L8V7_9BACL</name>
<dbReference type="InterPro" id="IPR009784">
    <property type="entry name" value="DUF1349"/>
</dbReference>
<evidence type="ECO:0000313" key="2">
    <source>
        <dbReference type="Proteomes" id="UP000094578"/>
    </source>
</evidence>
<comment type="caution">
    <text evidence="1">The sequence shown here is derived from an EMBL/GenBank/DDBJ whole genome shotgun (WGS) entry which is preliminary data.</text>
</comment>
<proteinExistence type="predicted"/>
<dbReference type="PANTHER" id="PTHR35332">
    <property type="entry name" value="REGULATION OF ENOLASE PROTEIN 1"/>
    <property type="match status" value="1"/>
</dbReference>
<dbReference type="PATRIC" id="fig|1886670.3.peg.1434"/>